<dbReference type="EMBL" id="KP795499">
    <property type="protein sequence ID" value="AKN36554.1"/>
    <property type="molecule type" value="Genomic_DNA"/>
</dbReference>
<reference evidence="3" key="1">
    <citation type="journal article" date="2015" name="MBio">
        <title>Eco-Evolutionary Dynamics of Episomes among Ecologically Cohesive Bacterial Populations.</title>
        <authorList>
            <person name="Xue H."/>
            <person name="Cordero O.X."/>
            <person name="Camas F.M."/>
            <person name="Trimble W."/>
            <person name="Meyer F."/>
            <person name="Guglielmini J."/>
            <person name="Rocha E.P."/>
            <person name="Polz M.F."/>
        </authorList>
    </citation>
    <scope>NUCLEOTIDE SEQUENCE</scope>
    <source>
        <strain evidence="3">1F_187</strain>
    </source>
</reference>
<evidence type="ECO:0000256" key="2">
    <source>
        <dbReference type="SAM" id="Phobius"/>
    </source>
</evidence>
<accession>A0A0H3ZRP1</accession>
<evidence type="ECO:0000313" key="3">
    <source>
        <dbReference type="EMBL" id="AKN36554.1"/>
    </source>
</evidence>
<feature type="region of interest" description="Disordered" evidence="1">
    <location>
        <begin position="1"/>
        <end position="21"/>
    </location>
</feature>
<sequence>MTICSKLATSTTGNPDAWEGEEKPRTLLTSSAIGVYFIITFLTLG</sequence>
<name>A0A0H3ZRP1_9VIBR</name>
<proteinExistence type="predicted"/>
<dbReference type="AlphaFoldDB" id="A0A0H3ZRP1"/>
<organism evidence="3">
    <name type="scientific">Vibrio tasmaniensis</name>
    <dbReference type="NCBI Taxonomy" id="212663"/>
    <lineage>
        <taxon>Bacteria</taxon>
        <taxon>Pseudomonadati</taxon>
        <taxon>Pseudomonadota</taxon>
        <taxon>Gammaproteobacteria</taxon>
        <taxon>Vibrionales</taxon>
        <taxon>Vibrionaceae</taxon>
        <taxon>Vibrio</taxon>
    </lineage>
</organism>
<protein>
    <submittedName>
        <fullName evidence="3">Uncharacterized protein</fullName>
    </submittedName>
</protein>
<evidence type="ECO:0000256" key="1">
    <source>
        <dbReference type="SAM" id="MobiDB-lite"/>
    </source>
</evidence>
<keyword evidence="2" id="KW-0472">Membrane</keyword>
<feature type="transmembrane region" description="Helical" evidence="2">
    <location>
        <begin position="26"/>
        <end position="44"/>
    </location>
</feature>
<keyword evidence="2" id="KW-0812">Transmembrane</keyword>
<keyword evidence="2" id="KW-1133">Transmembrane helix</keyword>